<evidence type="ECO:0000256" key="1">
    <source>
        <dbReference type="ARBA" id="ARBA00001929"/>
    </source>
</evidence>
<feature type="domain" description="FAD/NAD(P)-binding" evidence="9">
    <location>
        <begin position="6"/>
        <end position="286"/>
    </location>
</feature>
<evidence type="ECO:0000256" key="2">
    <source>
        <dbReference type="ARBA" id="ARBA00001974"/>
    </source>
</evidence>
<dbReference type="PRINTS" id="PR00411">
    <property type="entry name" value="PNDRDTASEI"/>
</dbReference>
<accession>A0ABW8BMU4</accession>
<dbReference type="Pfam" id="PF18267">
    <property type="entry name" value="Rubredoxin_C"/>
    <property type="match status" value="1"/>
</dbReference>
<keyword evidence="7" id="KW-0408">Iron</keyword>
<comment type="pathway">
    <text evidence="3">Nitrogen metabolism; nitrate reduction (assimilation).</text>
</comment>
<dbReference type="PANTHER" id="PTHR43809">
    <property type="entry name" value="NITRITE REDUCTASE (NADH) LARGE SUBUNIT"/>
    <property type="match status" value="1"/>
</dbReference>
<dbReference type="Gene3D" id="3.50.50.60">
    <property type="entry name" value="FAD/NAD(P)-binding domain"/>
    <property type="match status" value="2"/>
</dbReference>
<dbReference type="Pfam" id="PF07992">
    <property type="entry name" value="Pyr_redox_2"/>
    <property type="match status" value="1"/>
</dbReference>
<evidence type="ECO:0000259" key="9">
    <source>
        <dbReference type="Pfam" id="PF07992"/>
    </source>
</evidence>
<sequence length="404" mass="41675">MRTRTLVVAGYGMAAARLVEEMLAGDPEGRWRLVVVGEEPRAAYDRVALSSLLGGATPEDLALAGPEVTADPRLELRPGTTVTGVNRAARTVTCDDGTVIGYDALVFATGSRPFVPPVDGHDLPGCFVYRTVEDVDAIRAAAVPGRPAVVVGGGLLGLEAAGGLRSLGMRPRVVELAPWLMAQQIDEGGGRFLAEAVGRLGVRVHCSSRLGAVGAGPDGRVDRVELADGTALEAALVVFAAGVRPRDELAGPAGLARGERGGFLVDAWCRTADERVYAVGECAAVEGRCHGLAAPGFRMAETVAGQLLGTAAGPFPGADASAELKLLGVRMAGFGDAHAREPGAVEYVQEDRRAGVYAKVVLAADGRTLLGGVLAGDTSAYPTLRSLTGRELPASPEELLTPQS</sequence>
<dbReference type="PANTHER" id="PTHR43809:SF1">
    <property type="entry name" value="NITRITE REDUCTASE (NADH) LARGE SUBUNIT"/>
    <property type="match status" value="1"/>
</dbReference>
<dbReference type="InterPro" id="IPR023753">
    <property type="entry name" value="FAD/NAD-binding_dom"/>
</dbReference>
<dbReference type="Proteomes" id="UP001614264">
    <property type="component" value="Unassembled WGS sequence"/>
</dbReference>
<comment type="caution">
    <text evidence="11">The sequence shown here is derived from an EMBL/GenBank/DDBJ whole genome shotgun (WGS) entry which is preliminary data.</text>
</comment>
<keyword evidence="5" id="KW-0479">Metal-binding</keyword>
<proteinExistence type="predicted"/>
<evidence type="ECO:0000313" key="12">
    <source>
        <dbReference type="Proteomes" id="UP001614264"/>
    </source>
</evidence>
<evidence type="ECO:0000256" key="6">
    <source>
        <dbReference type="ARBA" id="ARBA00023002"/>
    </source>
</evidence>
<evidence type="ECO:0000256" key="4">
    <source>
        <dbReference type="ARBA" id="ARBA00022617"/>
    </source>
</evidence>
<dbReference type="SUPFAM" id="SSF51905">
    <property type="entry name" value="FAD/NAD(P)-binding domain"/>
    <property type="match status" value="2"/>
</dbReference>
<evidence type="ECO:0000256" key="5">
    <source>
        <dbReference type="ARBA" id="ARBA00022723"/>
    </source>
</evidence>
<dbReference type="InterPro" id="IPR036188">
    <property type="entry name" value="FAD/NAD-bd_sf"/>
</dbReference>
<dbReference type="PRINTS" id="PR00368">
    <property type="entry name" value="FADPNR"/>
</dbReference>
<evidence type="ECO:0000256" key="7">
    <source>
        <dbReference type="ARBA" id="ARBA00023004"/>
    </source>
</evidence>
<dbReference type="RefSeq" id="WP_399594727.1">
    <property type="nucleotide sequence ID" value="NZ_JBITPR010000060.1"/>
</dbReference>
<dbReference type="InterPro" id="IPR041575">
    <property type="entry name" value="Rubredoxin_C"/>
</dbReference>
<reference evidence="11 12" key="1">
    <citation type="submission" date="2024-07" db="EMBL/GenBank/DDBJ databases">
        <title>Whole genome sequencing of Prodigiosin pigment-producing Streptomyces salinarius isolated from rhizosphere soil of Arachis hypogaea.</title>
        <authorList>
            <person name="Vidhya A."/>
            <person name="Ramya S."/>
        </authorList>
    </citation>
    <scope>NUCLEOTIDE SEQUENCE [LARGE SCALE GENOMIC DNA]</scope>
    <source>
        <strain evidence="11 12">VRMG2420</strain>
    </source>
</reference>
<organism evidence="11 12">
    <name type="scientific">Streptomyces salinarius</name>
    <dbReference type="NCBI Taxonomy" id="2762598"/>
    <lineage>
        <taxon>Bacteria</taxon>
        <taxon>Bacillati</taxon>
        <taxon>Actinomycetota</taxon>
        <taxon>Actinomycetes</taxon>
        <taxon>Kitasatosporales</taxon>
        <taxon>Streptomycetaceae</taxon>
        <taxon>Streptomyces</taxon>
    </lineage>
</organism>
<gene>
    <name evidence="11" type="ORF">AB4829_32970</name>
</gene>
<keyword evidence="6" id="KW-0560">Oxidoreductase</keyword>
<comment type="cofactor">
    <cofactor evidence="2">
        <name>FAD</name>
        <dbReference type="ChEBI" id="CHEBI:57692"/>
    </cofactor>
</comment>
<dbReference type="EMBL" id="JBITPR010000060">
    <property type="protein sequence ID" value="MFI7875391.1"/>
    <property type="molecule type" value="Genomic_DNA"/>
</dbReference>
<evidence type="ECO:0000256" key="8">
    <source>
        <dbReference type="ARBA" id="ARBA00023014"/>
    </source>
</evidence>
<feature type="domain" description="NADH-rubredoxin oxidoreductase C-terminal" evidence="10">
    <location>
        <begin position="322"/>
        <end position="387"/>
    </location>
</feature>
<keyword evidence="4" id="KW-0349">Heme</keyword>
<evidence type="ECO:0000256" key="3">
    <source>
        <dbReference type="ARBA" id="ARBA00005096"/>
    </source>
</evidence>
<protein>
    <submittedName>
        <fullName evidence="11">FAD-dependent oxidoreductase</fullName>
    </submittedName>
</protein>
<evidence type="ECO:0000259" key="10">
    <source>
        <dbReference type="Pfam" id="PF18267"/>
    </source>
</evidence>
<evidence type="ECO:0000313" key="11">
    <source>
        <dbReference type="EMBL" id="MFI7875391.1"/>
    </source>
</evidence>
<name>A0ABW8BMU4_9ACTN</name>
<comment type="cofactor">
    <cofactor evidence="1">
        <name>siroheme</name>
        <dbReference type="ChEBI" id="CHEBI:60052"/>
    </cofactor>
</comment>
<keyword evidence="12" id="KW-1185">Reference proteome</keyword>
<keyword evidence="8" id="KW-0411">Iron-sulfur</keyword>
<dbReference type="InterPro" id="IPR052034">
    <property type="entry name" value="NasD-like"/>
</dbReference>